<evidence type="ECO:0000313" key="2">
    <source>
        <dbReference type="Proteomes" id="UP001596328"/>
    </source>
</evidence>
<keyword evidence="2" id="KW-1185">Reference proteome</keyword>
<reference evidence="1 2" key="1">
    <citation type="journal article" date="2019" name="Int. J. Syst. Evol. Microbiol.">
        <title>The Global Catalogue of Microorganisms (GCM) 10K type strain sequencing project: providing services to taxonomists for standard genome sequencing and annotation.</title>
        <authorList>
            <consortium name="The Broad Institute Genomics Platform"/>
            <consortium name="The Broad Institute Genome Sequencing Center for Infectious Disease"/>
            <person name="Wu L."/>
            <person name="Ma J."/>
        </authorList>
    </citation>
    <scope>NUCLEOTIDE SEQUENCE [LARGE SCALE GENOMIC DNA]</scope>
    <source>
        <strain evidence="1 2">NBRC 111368</strain>
    </source>
</reference>
<dbReference type="Proteomes" id="UP001596328">
    <property type="component" value="Unassembled WGS sequence"/>
</dbReference>
<proteinExistence type="predicted"/>
<accession>A0ABD5RXN0</accession>
<dbReference type="AlphaFoldDB" id="A0ABD5RXN0"/>
<protein>
    <submittedName>
        <fullName evidence="1">Uncharacterized protein</fullName>
    </submittedName>
</protein>
<dbReference type="EMBL" id="JBHSWU010000022">
    <property type="protein sequence ID" value="MFC6723517.1"/>
    <property type="molecule type" value="Genomic_DNA"/>
</dbReference>
<comment type="caution">
    <text evidence="1">The sequence shown here is derived from an EMBL/GenBank/DDBJ whole genome shotgun (WGS) entry which is preliminary data.</text>
</comment>
<gene>
    <name evidence="1" type="ORF">ACFQE1_03750</name>
</gene>
<organism evidence="1 2">
    <name type="scientific">Halobium palmae</name>
    <dbReference type="NCBI Taxonomy" id="1776492"/>
    <lineage>
        <taxon>Archaea</taxon>
        <taxon>Methanobacteriati</taxon>
        <taxon>Methanobacteriota</taxon>
        <taxon>Stenosarchaea group</taxon>
        <taxon>Halobacteria</taxon>
        <taxon>Halobacteriales</taxon>
        <taxon>Haloferacaceae</taxon>
        <taxon>Halobium</taxon>
    </lineage>
</organism>
<sequence length="120" mass="14228">MSDSAEQLVSRVRTSSEATRQTRRLDRFWELFEEIATHRRGVHADRMALHLLRFETETRELVALLDDAERAVYYNTARMLLSVRFDKHGVDEGSEELHARALTDPASWLDLYHQRVCWRR</sequence>
<name>A0ABD5RXN0_9EURY</name>
<evidence type="ECO:0000313" key="1">
    <source>
        <dbReference type="EMBL" id="MFC6723517.1"/>
    </source>
</evidence>